<name>A0A8H4L7T3_9HYPO</name>
<feature type="compositionally biased region" description="Basic and acidic residues" evidence="4">
    <location>
        <begin position="492"/>
        <end position="506"/>
    </location>
</feature>
<feature type="compositionally biased region" description="Basic and acidic residues" evidence="4">
    <location>
        <begin position="411"/>
        <end position="425"/>
    </location>
</feature>
<comment type="caution">
    <text evidence="6">The sequence shown here is derived from an EMBL/GenBank/DDBJ whole genome shotgun (WGS) entry which is preliminary data.</text>
</comment>
<organism evidence="6 7">
    <name type="scientific">Fusarium albosuccineum</name>
    <dbReference type="NCBI Taxonomy" id="1237068"/>
    <lineage>
        <taxon>Eukaryota</taxon>
        <taxon>Fungi</taxon>
        <taxon>Dikarya</taxon>
        <taxon>Ascomycota</taxon>
        <taxon>Pezizomycotina</taxon>
        <taxon>Sordariomycetes</taxon>
        <taxon>Hypocreomycetidae</taxon>
        <taxon>Hypocreales</taxon>
        <taxon>Nectriaceae</taxon>
        <taxon>Fusarium</taxon>
        <taxon>Fusarium decemcellulare species complex</taxon>
    </lineage>
</organism>
<proteinExistence type="predicted"/>
<dbReference type="SMART" id="SM00064">
    <property type="entry name" value="FYVE"/>
    <property type="match status" value="1"/>
</dbReference>
<dbReference type="GO" id="GO:0008270">
    <property type="term" value="F:zinc ion binding"/>
    <property type="evidence" value="ECO:0007669"/>
    <property type="project" value="UniProtKB-KW"/>
</dbReference>
<feature type="compositionally biased region" description="Low complexity" evidence="4">
    <location>
        <begin position="550"/>
        <end position="562"/>
    </location>
</feature>
<dbReference type="SUPFAM" id="SSF51182">
    <property type="entry name" value="RmlC-like cupins"/>
    <property type="match status" value="1"/>
</dbReference>
<dbReference type="OrthoDB" id="660555at2759"/>
<keyword evidence="3" id="KW-0862">Zinc</keyword>
<sequence>MLPAQSSQSPVNTMVDNLLPIPKRFITGHNQDGEAIFDTTLKDELPETSVGSHKFFLGYVTIEHPVDLDDNKDIKAYQQYLADPPGLALPGGSVLRYVDFPPGNSAMHRTVSMDYGIVLEGELKLVLDSGECREMKRGDVAIQRGTMHQWVNPSESEWARMVFVLQESKPLTVNGVTLGEEYGDLSGRAGQGRAGDGRDWASPTLIDRNKAASTNFELASHLAEEFPTLSVLGRLLPSPNCLDKVLLPRRHTAANRPPRFQAERILILCRWAQGEPSSTAPCHLIEPQPLDSAWAFLQRKSGFLLRSTDRQKPGHFHTHVAPSGALGHLATETARDYGDLVSSDSESSTGSFDSDYVGSDQSDDVCEWRTPRFYDQECSRYFDCPSHTIERVLSDNGSAHPESIHSAGSSERSRPEDDHDQTGEHTARFSDRELAQLGASMDPTQPTFTAETDADREIMSTAPEAEADAADSSGSTPTHDLGQSPSPTQRPVHAEEPGNSSRDRGQSESQDIPIDRPGDASRSVDGGPSMADLPTPQRTRASPSRERMDAPLPSLRPLEEALPPLPRSSRQQSTSSEPPRPRWQPDNEVTYCPICRTQFSFFVRKHHCRSQHGAAAKPEPPGNPVTTIYAPQITKQHWQRGPGSSGSSPGPSYRHRSGTHQTPIERLLSSVQTASPSSYPNRYSSVGESSSRQRALPPTPQIAEEDECPICHRELPPQNLPNSEALRENHITTCIQTHSRYGTPRTGDDGAPAAPRRTGMYSYVATEKDCIDDAECTICLEEFAVGDPMARLECLCRFHRDPHRRNLAPEEFVKTSFDRHCKQLL</sequence>
<evidence type="ECO:0000256" key="1">
    <source>
        <dbReference type="ARBA" id="ARBA00022723"/>
    </source>
</evidence>
<feature type="compositionally biased region" description="Low complexity" evidence="4">
    <location>
        <begin position="641"/>
        <end position="652"/>
    </location>
</feature>
<dbReference type="InterPro" id="IPR011011">
    <property type="entry name" value="Znf_FYVE_PHD"/>
</dbReference>
<keyword evidence="2" id="KW-0863">Zinc-finger</keyword>
<feature type="compositionally biased region" description="Polar residues" evidence="4">
    <location>
        <begin position="669"/>
        <end position="693"/>
    </location>
</feature>
<feature type="compositionally biased region" description="Low complexity" evidence="4">
    <location>
        <begin position="339"/>
        <end position="355"/>
    </location>
</feature>
<dbReference type="EMBL" id="JAADYS010001156">
    <property type="protein sequence ID" value="KAF4464665.1"/>
    <property type="molecule type" value="Genomic_DNA"/>
</dbReference>
<dbReference type="InterPro" id="IPR013083">
    <property type="entry name" value="Znf_RING/FYVE/PHD"/>
</dbReference>
<dbReference type="InterPro" id="IPR047142">
    <property type="entry name" value="OryJ/VirC-like"/>
</dbReference>
<dbReference type="Gene3D" id="2.60.120.10">
    <property type="entry name" value="Jelly Rolls"/>
    <property type="match status" value="1"/>
</dbReference>
<feature type="compositionally biased region" description="Polar residues" evidence="4">
    <location>
        <begin position="474"/>
        <end position="489"/>
    </location>
</feature>
<protein>
    <submittedName>
        <fullName evidence="6">Run and fyve 2</fullName>
    </submittedName>
</protein>
<reference evidence="6 7" key="1">
    <citation type="submission" date="2020-01" db="EMBL/GenBank/DDBJ databases">
        <title>Identification and distribution of gene clusters putatively required for synthesis of sphingolipid metabolism inhibitors in phylogenetically diverse species of the filamentous fungus Fusarium.</title>
        <authorList>
            <person name="Kim H.-S."/>
            <person name="Busman M."/>
            <person name="Brown D.W."/>
            <person name="Divon H."/>
            <person name="Uhlig S."/>
            <person name="Proctor R.H."/>
        </authorList>
    </citation>
    <scope>NUCLEOTIDE SEQUENCE [LARGE SCALE GENOMIC DNA]</scope>
    <source>
        <strain evidence="6 7">NRRL 20459</strain>
    </source>
</reference>
<dbReference type="SUPFAM" id="SSF57903">
    <property type="entry name" value="FYVE/PHD zinc finger"/>
    <property type="match status" value="1"/>
</dbReference>
<dbReference type="Proteomes" id="UP000554235">
    <property type="component" value="Unassembled WGS sequence"/>
</dbReference>
<gene>
    <name evidence="6" type="ORF">FALBO_8497</name>
</gene>
<feature type="domain" description="FYVE zinc finger" evidence="5">
    <location>
        <begin position="578"/>
        <end position="630"/>
    </location>
</feature>
<evidence type="ECO:0000256" key="4">
    <source>
        <dbReference type="SAM" id="MobiDB-lite"/>
    </source>
</evidence>
<keyword evidence="7" id="KW-1185">Reference proteome</keyword>
<dbReference type="PANTHER" id="PTHR36156">
    <property type="entry name" value="SLR2101 PROTEIN"/>
    <property type="match status" value="1"/>
</dbReference>
<dbReference type="AlphaFoldDB" id="A0A8H4L7T3"/>
<feature type="region of interest" description="Disordered" evidence="4">
    <location>
        <begin position="339"/>
        <end position="362"/>
    </location>
</feature>
<evidence type="ECO:0000259" key="5">
    <source>
        <dbReference type="SMART" id="SM00064"/>
    </source>
</evidence>
<dbReference type="InterPro" id="IPR000306">
    <property type="entry name" value="Znf_FYVE"/>
</dbReference>
<feature type="region of interest" description="Disordered" evidence="4">
    <location>
        <begin position="636"/>
        <end position="700"/>
    </location>
</feature>
<feature type="region of interest" description="Disordered" evidence="4">
    <location>
        <begin position="395"/>
        <end position="425"/>
    </location>
</feature>
<evidence type="ECO:0000256" key="2">
    <source>
        <dbReference type="ARBA" id="ARBA00022771"/>
    </source>
</evidence>
<dbReference type="InterPro" id="IPR014710">
    <property type="entry name" value="RmlC-like_jellyroll"/>
</dbReference>
<feature type="region of interest" description="Disordered" evidence="4">
    <location>
        <begin position="463"/>
        <end position="588"/>
    </location>
</feature>
<dbReference type="CDD" id="cd02231">
    <property type="entry name" value="cupin_BLL6423-like"/>
    <property type="match status" value="1"/>
</dbReference>
<dbReference type="Pfam" id="PF01363">
    <property type="entry name" value="FYVE"/>
    <property type="match status" value="1"/>
</dbReference>
<dbReference type="PANTHER" id="PTHR36156:SF3">
    <property type="entry name" value="CUPIN 2 CONSERVED BARREL DOMAIN-CONTAINING PROTEIN"/>
    <property type="match status" value="1"/>
</dbReference>
<dbReference type="InterPro" id="IPR011051">
    <property type="entry name" value="RmlC_Cupin_sf"/>
</dbReference>
<evidence type="ECO:0000313" key="6">
    <source>
        <dbReference type="EMBL" id="KAF4464665.1"/>
    </source>
</evidence>
<keyword evidence="1" id="KW-0479">Metal-binding</keyword>
<evidence type="ECO:0000313" key="7">
    <source>
        <dbReference type="Proteomes" id="UP000554235"/>
    </source>
</evidence>
<accession>A0A8H4L7T3</accession>
<evidence type="ECO:0000256" key="3">
    <source>
        <dbReference type="ARBA" id="ARBA00022833"/>
    </source>
</evidence>
<dbReference type="Gene3D" id="3.30.40.10">
    <property type="entry name" value="Zinc/RING finger domain, C3HC4 (zinc finger)"/>
    <property type="match status" value="2"/>
</dbReference>